<comment type="catalytic activity">
    <reaction evidence="12">
        <text>oxaloacetate + H(+) = pyruvate + CO2</text>
        <dbReference type="Rhea" id="RHEA:15641"/>
        <dbReference type="ChEBI" id="CHEBI:15361"/>
        <dbReference type="ChEBI" id="CHEBI:15378"/>
        <dbReference type="ChEBI" id="CHEBI:16452"/>
        <dbReference type="ChEBI" id="CHEBI:16526"/>
        <dbReference type="EC" id="4.1.1.112"/>
    </reaction>
</comment>
<dbReference type="Proteomes" id="UP000268652">
    <property type="component" value="Unassembled WGS sequence"/>
</dbReference>
<reference evidence="16 17" key="1">
    <citation type="submission" date="2018-09" db="EMBL/GenBank/DDBJ databases">
        <title>Streptomyces sp. nov. DS1-2, an endophytic actinomycete isolated from roots of Dendrobium scabrilingue.</title>
        <authorList>
            <person name="Kuncharoen N."/>
            <person name="Kudo T."/>
            <person name="Ohkuma M."/>
            <person name="Yuki M."/>
            <person name="Tanasupawat S."/>
        </authorList>
    </citation>
    <scope>NUCLEOTIDE SEQUENCE [LARGE SCALE GENOMIC DNA]</scope>
    <source>
        <strain evidence="14 17">AZ1-7</strain>
        <strain evidence="15 16">DS1-2</strain>
    </source>
</reference>
<evidence type="ECO:0000256" key="4">
    <source>
        <dbReference type="ARBA" id="ARBA00011233"/>
    </source>
</evidence>
<evidence type="ECO:0000256" key="7">
    <source>
        <dbReference type="ARBA" id="ARBA00016549"/>
    </source>
</evidence>
<dbReference type="OrthoDB" id="9805307at2"/>
<gene>
    <name evidence="15" type="ORF">D7318_30735</name>
    <name evidence="14" type="ORF">D7319_18015</name>
</gene>
<keyword evidence="16" id="KW-1185">Reference proteome</keyword>
<dbReference type="PANTHER" id="PTHR33254:SF4">
    <property type="entry name" value="4-HYDROXY-4-METHYL-2-OXOGLUTARATE ALDOLASE 3-RELATED"/>
    <property type="match status" value="1"/>
</dbReference>
<dbReference type="EMBL" id="RBDY01000044">
    <property type="protein sequence ID" value="RKN13695.1"/>
    <property type="molecule type" value="Genomic_DNA"/>
</dbReference>
<feature type="binding site" evidence="13">
    <location>
        <position position="131"/>
    </location>
    <ligand>
        <name>substrate</name>
    </ligand>
</feature>
<evidence type="ECO:0000256" key="10">
    <source>
        <dbReference type="ARBA" id="ARBA00030169"/>
    </source>
</evidence>
<dbReference type="GO" id="GO:0046872">
    <property type="term" value="F:metal ion binding"/>
    <property type="evidence" value="ECO:0007669"/>
    <property type="project" value="UniProtKB-KW"/>
</dbReference>
<evidence type="ECO:0000256" key="6">
    <source>
        <dbReference type="ARBA" id="ARBA00012947"/>
    </source>
</evidence>
<evidence type="ECO:0000256" key="8">
    <source>
        <dbReference type="ARBA" id="ARBA00025046"/>
    </source>
</evidence>
<dbReference type="Proteomes" id="UP000275024">
    <property type="component" value="Unassembled WGS sequence"/>
</dbReference>
<evidence type="ECO:0000313" key="15">
    <source>
        <dbReference type="EMBL" id="RKN13695.1"/>
    </source>
</evidence>
<evidence type="ECO:0000256" key="12">
    <source>
        <dbReference type="ARBA" id="ARBA00047973"/>
    </source>
</evidence>
<evidence type="ECO:0000256" key="9">
    <source>
        <dbReference type="ARBA" id="ARBA00029596"/>
    </source>
</evidence>
<dbReference type="PANTHER" id="PTHR33254">
    <property type="entry name" value="4-HYDROXY-4-METHYL-2-OXOGLUTARATE ALDOLASE 3-RELATED"/>
    <property type="match status" value="1"/>
</dbReference>
<proteinExistence type="inferred from homology"/>
<comment type="similarity">
    <text evidence="3">Belongs to the class II aldolase/RraA-like family.</text>
</comment>
<evidence type="ECO:0000256" key="5">
    <source>
        <dbReference type="ARBA" id="ARBA00012213"/>
    </source>
</evidence>
<feature type="binding site" evidence="13">
    <location>
        <position position="132"/>
    </location>
    <ligand>
        <name>Mg(2+)</name>
        <dbReference type="ChEBI" id="CHEBI:18420"/>
    </ligand>
</feature>
<dbReference type="InterPro" id="IPR036704">
    <property type="entry name" value="RraA/RraA-like_sf"/>
</dbReference>
<dbReference type="EC" id="4.1.1.112" evidence="6"/>
<dbReference type="CDD" id="cd16841">
    <property type="entry name" value="RraA_family"/>
    <property type="match status" value="1"/>
</dbReference>
<dbReference type="Gene3D" id="3.50.30.40">
    <property type="entry name" value="Ribonuclease E inhibitor RraA/RraA-like"/>
    <property type="match status" value="1"/>
</dbReference>
<keyword evidence="13" id="KW-0460">Magnesium</keyword>
<dbReference type="EC" id="4.1.3.17" evidence="5"/>
<comment type="cofactor">
    <cofactor evidence="2">
        <name>a divalent metal cation</name>
        <dbReference type="ChEBI" id="CHEBI:60240"/>
    </cofactor>
</comment>
<evidence type="ECO:0000256" key="11">
    <source>
        <dbReference type="ARBA" id="ARBA00032305"/>
    </source>
</evidence>
<evidence type="ECO:0000256" key="1">
    <source>
        <dbReference type="ARBA" id="ARBA00001342"/>
    </source>
</evidence>
<accession>A0A3A9WDT7</accession>
<dbReference type="AlphaFoldDB" id="A0A3A9WDT7"/>
<dbReference type="InterPro" id="IPR005493">
    <property type="entry name" value="RraA/RraA-like"/>
</dbReference>
<evidence type="ECO:0000313" key="17">
    <source>
        <dbReference type="Proteomes" id="UP000275024"/>
    </source>
</evidence>
<evidence type="ECO:0000256" key="3">
    <source>
        <dbReference type="ARBA" id="ARBA00008621"/>
    </source>
</evidence>
<comment type="subunit">
    <text evidence="4">Homotrimer.</text>
</comment>
<name>A0A3A9WDT7_9ACTN</name>
<keyword evidence="13" id="KW-0479">Metal-binding</keyword>
<protein>
    <recommendedName>
        <fullName evidence="7">Putative 4-hydroxy-4-methyl-2-oxoglutarate aldolase</fullName>
        <ecNumber evidence="6">4.1.1.112</ecNumber>
        <ecNumber evidence="5">4.1.3.17</ecNumber>
    </recommendedName>
    <alternativeName>
        <fullName evidence="11">Oxaloacetate decarboxylase</fullName>
    </alternativeName>
    <alternativeName>
        <fullName evidence="9">Regulator of ribonuclease activity homolog</fullName>
    </alternativeName>
    <alternativeName>
        <fullName evidence="10">RraA-like protein</fullName>
    </alternativeName>
</protein>
<dbReference type="GO" id="GO:0047443">
    <property type="term" value="F:4-hydroxy-4-methyl-2-oxoglutarate aldolase activity"/>
    <property type="evidence" value="ECO:0007669"/>
    <property type="project" value="UniProtKB-EC"/>
</dbReference>
<comment type="cofactor">
    <cofactor evidence="13">
        <name>Mg(2+)</name>
        <dbReference type="ChEBI" id="CHEBI:18420"/>
    </cofactor>
</comment>
<organism evidence="14 17">
    <name type="scientific">Streptomyces radicis</name>
    <dbReference type="NCBI Taxonomy" id="1750517"/>
    <lineage>
        <taxon>Bacteria</taxon>
        <taxon>Bacillati</taxon>
        <taxon>Actinomycetota</taxon>
        <taxon>Actinomycetes</taxon>
        <taxon>Kitasatosporales</taxon>
        <taxon>Streptomycetaceae</taxon>
        <taxon>Streptomyces</taxon>
    </lineage>
</organism>
<comment type="catalytic activity">
    <reaction evidence="1">
        <text>4-hydroxy-4-methyl-2-oxoglutarate = 2 pyruvate</text>
        <dbReference type="Rhea" id="RHEA:22748"/>
        <dbReference type="ChEBI" id="CHEBI:15361"/>
        <dbReference type="ChEBI" id="CHEBI:58276"/>
        <dbReference type="EC" id="4.1.3.17"/>
    </reaction>
</comment>
<comment type="function">
    <text evidence="8">Catalyzes the aldol cleavage of 4-hydroxy-4-methyl-2-oxoglutarate (HMG) into 2 molecules of pyruvate. Also contains a secondary oxaloacetate (OAA) decarboxylase activity due to the common pyruvate enolate transition state formed following C-C bond cleavage in the retro-aldol and decarboxylation reactions.</text>
</comment>
<dbReference type="EMBL" id="RBDX01000014">
    <property type="protein sequence ID" value="RKN07564.1"/>
    <property type="molecule type" value="Genomic_DNA"/>
</dbReference>
<evidence type="ECO:0000313" key="16">
    <source>
        <dbReference type="Proteomes" id="UP000268652"/>
    </source>
</evidence>
<evidence type="ECO:0000313" key="14">
    <source>
        <dbReference type="EMBL" id="RKN07564.1"/>
    </source>
</evidence>
<dbReference type="GO" id="GO:0008948">
    <property type="term" value="F:oxaloacetate decarboxylase activity"/>
    <property type="evidence" value="ECO:0007669"/>
    <property type="project" value="UniProtKB-EC"/>
</dbReference>
<dbReference type="SUPFAM" id="SSF89562">
    <property type="entry name" value="RraA-like"/>
    <property type="match status" value="1"/>
</dbReference>
<comment type="caution">
    <text evidence="14">The sequence shown here is derived from an EMBL/GenBank/DDBJ whole genome shotgun (WGS) entry which is preliminary data.</text>
</comment>
<dbReference type="Pfam" id="PF03737">
    <property type="entry name" value="RraA-like"/>
    <property type="match status" value="1"/>
</dbReference>
<evidence type="ECO:0000256" key="13">
    <source>
        <dbReference type="PIRSR" id="PIRSR605493-1"/>
    </source>
</evidence>
<sequence length="227" mass="24715">MGTAELLRLFDGLRVADVRDGLDWAGLHAKGTVSPEIKPLFQGARMTGIARTMRFRPTEKAVPPLTPEEYTEWAGRWYRDIYPDRITPVIERGDIVVIQSAGLPVGEIGSNNSLAWHAAGATGILTSGGVRDTDECVMQGVPIFCAYRAQSMVQGRVEFDALDVSVDIGGVLIRPGDIVVGDGDGVVAVPVEHAETVATYARQELENDKRGRRALYERLGRPLDETV</sequence>
<dbReference type="RefSeq" id="WP_120700530.1">
    <property type="nucleotide sequence ID" value="NZ_RBDX01000014.1"/>
</dbReference>
<evidence type="ECO:0000256" key="2">
    <source>
        <dbReference type="ARBA" id="ARBA00001968"/>
    </source>
</evidence>